<dbReference type="SUPFAM" id="SSF144074">
    <property type="entry name" value="E2F-DP heterodimerization region"/>
    <property type="match status" value="1"/>
</dbReference>
<dbReference type="Pfam" id="PF08781">
    <property type="entry name" value="DP"/>
    <property type="match status" value="1"/>
</dbReference>
<dbReference type="InterPro" id="IPR015648">
    <property type="entry name" value="Transcrpt_fac_DP"/>
</dbReference>
<evidence type="ECO:0000256" key="4">
    <source>
        <dbReference type="ARBA" id="ARBA00023125"/>
    </source>
</evidence>
<dbReference type="GO" id="GO:0005634">
    <property type="term" value="C:nucleus"/>
    <property type="evidence" value="ECO:0007669"/>
    <property type="project" value="UniProtKB-SubCell"/>
</dbReference>
<dbReference type="InterPro" id="IPR003316">
    <property type="entry name" value="E2F_WHTH_DNA-bd_dom"/>
</dbReference>
<dbReference type="SUPFAM" id="SSF46785">
    <property type="entry name" value="Winged helix' DNA-binding domain"/>
    <property type="match status" value="1"/>
</dbReference>
<dbReference type="Gene3D" id="1.20.140.80">
    <property type="entry name" value="Transcription factor DP"/>
    <property type="match status" value="1"/>
</dbReference>
<protein>
    <recommendedName>
        <fullName evidence="12">E2F/DP family winged-helix DNA-binding domain-containing protein</fullName>
    </recommendedName>
</protein>
<dbReference type="Pfam" id="PF02319">
    <property type="entry name" value="WHD_E2F_TDP"/>
    <property type="match status" value="1"/>
</dbReference>
<keyword evidence="6 7" id="KW-0539">Nucleus</keyword>
<feature type="compositionally biased region" description="Low complexity" evidence="8">
    <location>
        <begin position="377"/>
        <end position="397"/>
    </location>
</feature>
<dbReference type="SMART" id="SM01138">
    <property type="entry name" value="DP"/>
    <property type="match status" value="1"/>
</dbReference>
<feature type="region of interest" description="Disordered" evidence="8">
    <location>
        <begin position="373"/>
        <end position="407"/>
    </location>
</feature>
<dbReference type="GO" id="GO:0051726">
    <property type="term" value="P:regulation of cell cycle"/>
    <property type="evidence" value="ECO:0007669"/>
    <property type="project" value="InterPro"/>
</dbReference>
<dbReference type="InterPro" id="IPR014889">
    <property type="entry name" value="Transc_factor_DP_C"/>
</dbReference>
<organism evidence="11">
    <name type="scientific">Aplanochytrium stocchinoi</name>
    <dbReference type="NCBI Taxonomy" id="215587"/>
    <lineage>
        <taxon>Eukaryota</taxon>
        <taxon>Sar</taxon>
        <taxon>Stramenopiles</taxon>
        <taxon>Bigyra</taxon>
        <taxon>Labyrinthulomycetes</taxon>
        <taxon>Thraustochytrida</taxon>
        <taxon>Thraustochytriidae</taxon>
        <taxon>Aplanochytrium</taxon>
    </lineage>
</organism>
<feature type="domain" description="E2F/DP family winged-helix DNA-binding" evidence="10">
    <location>
        <begin position="116"/>
        <end position="197"/>
    </location>
</feature>
<evidence type="ECO:0000256" key="6">
    <source>
        <dbReference type="ARBA" id="ARBA00023242"/>
    </source>
</evidence>
<sequence>MEAGGATVHDDFLRMFQEAGLENLATEVGILQNGEIPALRRLNYNPVPQNAKLEKISDSGSASGAAQKRKIDDPTAPKVKVEGEDYGNFGSHSTDGADGSNDSKAKKKRISRKTYNCNKGLRHSSMKVMRKVEEKGKTTYNEVADELVEEYTANKGLNAVDQAYEGKNIRRRVYDILNVLIAMDIISREKKEIRWRGLPSNAERDLAMLQRERKALFRNIDEKHEHLQQLLLQQVALKNLIKRNKETELKEVVEDNQKIPLPFIVINTNRNTLVECELKMDQTDIFFNFNNTFEIHDDNEVLKRMKLQAVPPEDMKEYIPEALLKYLPAHFKASAANVHDDNGGKNRNIHNENVANQNVPTILACNNKEAKSETTVSAADLNNNSSSNANANADPDATSISVDEAKK</sequence>
<dbReference type="FunFam" id="1.10.10.10:FF:000047">
    <property type="entry name" value="Transcription factor"/>
    <property type="match status" value="1"/>
</dbReference>
<dbReference type="InterPro" id="IPR037241">
    <property type="entry name" value="E2F-DP_heterodim"/>
</dbReference>
<evidence type="ECO:0000313" key="11">
    <source>
        <dbReference type="EMBL" id="CAE0447544.1"/>
    </source>
</evidence>
<feature type="region of interest" description="Disordered" evidence="8">
    <location>
        <begin position="54"/>
        <end position="115"/>
    </location>
</feature>
<evidence type="ECO:0000256" key="7">
    <source>
        <dbReference type="RuleBase" id="RU003796"/>
    </source>
</evidence>
<dbReference type="AlphaFoldDB" id="A0A7S3PQV2"/>
<evidence type="ECO:0000256" key="3">
    <source>
        <dbReference type="ARBA" id="ARBA00023015"/>
    </source>
</evidence>
<evidence type="ECO:0000259" key="9">
    <source>
        <dbReference type="SMART" id="SM01138"/>
    </source>
</evidence>
<gene>
    <name evidence="11" type="ORF">ASTO00021_LOCUS17514</name>
</gene>
<feature type="compositionally biased region" description="Basic and acidic residues" evidence="8">
    <location>
        <begin position="69"/>
        <end position="83"/>
    </location>
</feature>
<evidence type="ECO:0000259" key="10">
    <source>
        <dbReference type="SMART" id="SM01372"/>
    </source>
</evidence>
<dbReference type="CDD" id="cd14458">
    <property type="entry name" value="DP_DD"/>
    <property type="match status" value="1"/>
</dbReference>
<dbReference type="InterPro" id="IPR038168">
    <property type="entry name" value="TF_DP_C_sf"/>
</dbReference>
<comment type="subcellular location">
    <subcellularLocation>
        <location evidence="1 7">Nucleus</location>
    </subcellularLocation>
</comment>
<dbReference type="GO" id="GO:0000981">
    <property type="term" value="F:DNA-binding transcription factor activity, RNA polymerase II-specific"/>
    <property type="evidence" value="ECO:0007669"/>
    <property type="project" value="TreeGrafter"/>
</dbReference>
<evidence type="ECO:0000256" key="2">
    <source>
        <dbReference type="ARBA" id="ARBA00010940"/>
    </source>
</evidence>
<keyword evidence="5 7" id="KW-0804">Transcription</keyword>
<feature type="domain" description="Transcription factor DP C-terminal" evidence="9">
    <location>
        <begin position="204"/>
        <end position="337"/>
    </location>
</feature>
<accession>A0A7S3PQV2</accession>
<evidence type="ECO:0000256" key="8">
    <source>
        <dbReference type="SAM" id="MobiDB-lite"/>
    </source>
</evidence>
<dbReference type="PANTHER" id="PTHR12548:SF9">
    <property type="entry name" value="TRANSCRIPTION FACTOR DP"/>
    <property type="match status" value="1"/>
</dbReference>
<dbReference type="Gene3D" id="1.10.10.10">
    <property type="entry name" value="Winged helix-like DNA-binding domain superfamily/Winged helix DNA-binding domain"/>
    <property type="match status" value="1"/>
</dbReference>
<dbReference type="InterPro" id="IPR036388">
    <property type="entry name" value="WH-like_DNA-bd_sf"/>
</dbReference>
<proteinExistence type="inferred from homology"/>
<dbReference type="EMBL" id="HBIN01022790">
    <property type="protein sequence ID" value="CAE0447544.1"/>
    <property type="molecule type" value="Transcribed_RNA"/>
</dbReference>
<evidence type="ECO:0000256" key="5">
    <source>
        <dbReference type="ARBA" id="ARBA00023163"/>
    </source>
</evidence>
<dbReference type="PANTHER" id="PTHR12548">
    <property type="entry name" value="TRANSCRIPTION FACTOR DP"/>
    <property type="match status" value="1"/>
</dbReference>
<keyword evidence="3 7" id="KW-0805">Transcription regulation</keyword>
<dbReference type="GO" id="GO:0000977">
    <property type="term" value="F:RNA polymerase II transcription regulatory region sequence-specific DNA binding"/>
    <property type="evidence" value="ECO:0007669"/>
    <property type="project" value="TreeGrafter"/>
</dbReference>
<comment type="similarity">
    <text evidence="2 7">Belongs to the E2F/DP family.</text>
</comment>
<dbReference type="GO" id="GO:0005667">
    <property type="term" value="C:transcription regulator complex"/>
    <property type="evidence" value="ECO:0007669"/>
    <property type="project" value="InterPro"/>
</dbReference>
<reference evidence="11" key="1">
    <citation type="submission" date="2021-01" db="EMBL/GenBank/DDBJ databases">
        <authorList>
            <person name="Corre E."/>
            <person name="Pelletier E."/>
            <person name="Niang G."/>
            <person name="Scheremetjew M."/>
            <person name="Finn R."/>
            <person name="Kale V."/>
            <person name="Holt S."/>
            <person name="Cochrane G."/>
            <person name="Meng A."/>
            <person name="Brown T."/>
            <person name="Cohen L."/>
        </authorList>
    </citation>
    <scope>NUCLEOTIDE SEQUENCE</scope>
    <source>
        <strain evidence="11">GSBS06</strain>
    </source>
</reference>
<keyword evidence="4 7" id="KW-0238">DNA-binding</keyword>
<dbReference type="InterPro" id="IPR036390">
    <property type="entry name" value="WH_DNA-bd_sf"/>
</dbReference>
<name>A0A7S3PQV2_9STRA</name>
<evidence type="ECO:0000256" key="1">
    <source>
        <dbReference type="ARBA" id="ARBA00004123"/>
    </source>
</evidence>
<dbReference type="SMART" id="SM01372">
    <property type="entry name" value="E2F_TDP"/>
    <property type="match status" value="1"/>
</dbReference>
<evidence type="ECO:0008006" key="12">
    <source>
        <dbReference type="Google" id="ProtNLM"/>
    </source>
</evidence>